<feature type="domain" description="PDZ" evidence="2">
    <location>
        <begin position="482"/>
        <end position="539"/>
    </location>
</feature>
<dbReference type="SMART" id="SM00228">
    <property type="entry name" value="PDZ"/>
    <property type="match status" value="1"/>
</dbReference>
<proteinExistence type="predicted"/>
<gene>
    <name evidence="3" type="ORF">OC25_09345</name>
</gene>
<comment type="caution">
    <text evidence="3">The sequence shown here is derived from an EMBL/GenBank/DDBJ whole genome shotgun (WGS) entry which is preliminary data.</text>
</comment>
<dbReference type="Proteomes" id="UP000031246">
    <property type="component" value="Unassembled WGS sequence"/>
</dbReference>
<dbReference type="AlphaFoldDB" id="A0A0C1G391"/>
<dbReference type="InterPro" id="IPR024191">
    <property type="entry name" value="Peptidase_M61"/>
</dbReference>
<feature type="chain" id="PRO_5002132808" evidence="1">
    <location>
        <begin position="20"/>
        <end position="613"/>
    </location>
</feature>
<dbReference type="Gene3D" id="2.60.40.3650">
    <property type="match status" value="1"/>
</dbReference>
<dbReference type="SUPFAM" id="SSF50156">
    <property type="entry name" value="PDZ domain-like"/>
    <property type="match status" value="1"/>
</dbReference>
<protein>
    <submittedName>
        <fullName evidence="3">Peptidase M61</fullName>
    </submittedName>
</protein>
<evidence type="ECO:0000259" key="2">
    <source>
        <dbReference type="PROSITE" id="PS50106"/>
    </source>
</evidence>
<reference evidence="3 4" key="1">
    <citation type="submission" date="2014-10" db="EMBL/GenBank/DDBJ databases">
        <title>Pedobacter Kyungheensis.</title>
        <authorList>
            <person name="Anderson B.M."/>
            <person name="Newman J.D."/>
        </authorList>
    </citation>
    <scope>NUCLEOTIDE SEQUENCE [LARGE SCALE GENOMIC DNA]</scope>
    <source>
        <strain evidence="3 4">KACC 16221</strain>
    </source>
</reference>
<dbReference type="Gene3D" id="1.10.390.10">
    <property type="entry name" value="Neutral Protease Domain 2"/>
    <property type="match status" value="1"/>
</dbReference>
<sequence length="613" mass="68112">MKKFIGTAIGSLLSLAAFAQNEISYVISFPNAIHHEAEISMLIPNVPAGTLKVRMSRSSPGRYATHEFGKNVYHLKAFDGAGKYLTVNQTAGDVYEISNHGSSVKITYTLFGNWIDGTYAGFDETHAHMNIPATFAYPIGMDNRPRVVKFNYAGKQNWKVATQLKLQADGSYFAPNLQYFMDSPIEIADYKTASWEVKNTDGKTQTIHLISHSNDDQQTIDNYAGMLKKMVDEHLAVWGEFPTYDYGHYYFLEDVYPDNAGDGMEHRNSTSIVQRTPKIAGYEANLLGTFSHEYFHSWNVERLRPKTLEPFNFEHANMSNELWLAEGFTQYYGNLLLTRAGLKTEDNAIQTFNSLANAVLLSPGALNFSPVEASRYAVFADAGVAIDQTNKANIFTSYYTYGAATALALDLRLRADFKLTLDDYMRALWKAYGKPEIAYTIPDLEKTLASLTKNPSFAASFFKKYIYGTEKNDYAQLLLNAGLVLRKAKPGQAYTGFGNIASVDDKVILSQTLAGTPAYKAGLDIGDVLLTINGVQVKNGPEVIKVIDDYKPGDTVDITYLYRGVAKTTKLTLTENPALELISIEKTGGILTPAMQNFRTSWLSSQVKSKTTN</sequence>
<dbReference type="Pfam" id="PF13180">
    <property type="entry name" value="PDZ_2"/>
    <property type="match status" value="1"/>
</dbReference>
<dbReference type="SUPFAM" id="SSF55486">
    <property type="entry name" value="Metalloproteases ('zincins'), catalytic domain"/>
    <property type="match status" value="1"/>
</dbReference>
<dbReference type="PROSITE" id="PS50106">
    <property type="entry name" value="PDZ"/>
    <property type="match status" value="1"/>
</dbReference>
<dbReference type="InterPro" id="IPR007963">
    <property type="entry name" value="Peptidase_M61_catalytic"/>
</dbReference>
<dbReference type="RefSeq" id="WP_039474793.1">
    <property type="nucleotide sequence ID" value="NZ_JSYN01000009.1"/>
</dbReference>
<evidence type="ECO:0000313" key="4">
    <source>
        <dbReference type="Proteomes" id="UP000031246"/>
    </source>
</evidence>
<dbReference type="InterPro" id="IPR027268">
    <property type="entry name" value="Peptidase_M4/M1_CTD_sf"/>
</dbReference>
<organism evidence="3 4">
    <name type="scientific">Pedobacter kyungheensis</name>
    <dbReference type="NCBI Taxonomy" id="1069985"/>
    <lineage>
        <taxon>Bacteria</taxon>
        <taxon>Pseudomonadati</taxon>
        <taxon>Bacteroidota</taxon>
        <taxon>Sphingobacteriia</taxon>
        <taxon>Sphingobacteriales</taxon>
        <taxon>Sphingobacteriaceae</taxon>
        <taxon>Pedobacter</taxon>
    </lineage>
</organism>
<evidence type="ECO:0000256" key="1">
    <source>
        <dbReference type="SAM" id="SignalP"/>
    </source>
</evidence>
<name>A0A0C1G391_9SPHI</name>
<accession>A0A0C1G391</accession>
<dbReference type="InterPro" id="IPR036034">
    <property type="entry name" value="PDZ_sf"/>
</dbReference>
<keyword evidence="1" id="KW-0732">Signal</keyword>
<dbReference type="Pfam" id="PF05299">
    <property type="entry name" value="Peptidase_M61"/>
    <property type="match status" value="1"/>
</dbReference>
<dbReference type="EMBL" id="JSYN01000009">
    <property type="protein sequence ID" value="KIA94589.1"/>
    <property type="molecule type" value="Genomic_DNA"/>
</dbReference>
<dbReference type="OrthoDB" id="9778516at2"/>
<dbReference type="PIRSF" id="PIRSF016493">
    <property type="entry name" value="Glycyl_aminpptds"/>
    <property type="match status" value="1"/>
</dbReference>
<dbReference type="Gene3D" id="2.30.42.10">
    <property type="match status" value="1"/>
</dbReference>
<feature type="signal peptide" evidence="1">
    <location>
        <begin position="1"/>
        <end position="19"/>
    </location>
</feature>
<dbReference type="InterPro" id="IPR001478">
    <property type="entry name" value="PDZ"/>
</dbReference>
<dbReference type="Pfam" id="PF17899">
    <property type="entry name" value="Peptidase_M61_N"/>
    <property type="match status" value="1"/>
</dbReference>
<keyword evidence="4" id="KW-1185">Reference proteome</keyword>
<dbReference type="InterPro" id="IPR040756">
    <property type="entry name" value="Peptidase_M61_N"/>
</dbReference>
<evidence type="ECO:0000313" key="3">
    <source>
        <dbReference type="EMBL" id="KIA94589.1"/>
    </source>
</evidence>